<keyword evidence="1" id="KW-0812">Transmembrane</keyword>
<evidence type="ECO:0000256" key="1">
    <source>
        <dbReference type="SAM" id="Phobius"/>
    </source>
</evidence>
<keyword evidence="3" id="KW-1185">Reference proteome</keyword>
<dbReference type="EMBL" id="JAUSUB010000008">
    <property type="protein sequence ID" value="MDQ0270471.1"/>
    <property type="molecule type" value="Genomic_DNA"/>
</dbReference>
<sequence length="170" mass="19412">MTKKRIIGLIFIFSSIALLCSLTLFVFFGGEKSLPSIIGKKDGPVGKEETVSAEQGAYDEIQDDIGSFIAVNHEFYNETLGWGRENNIKWHKQKEQAERIQANLKALSTDNSDLQEDFTAIDQMAESIIDGTEDKKTALMLHRYFHDLDVVFNEYKDTKDFYNLIEFKGE</sequence>
<reference evidence="2 3" key="1">
    <citation type="submission" date="2023-07" db="EMBL/GenBank/DDBJ databases">
        <title>Genomic Encyclopedia of Type Strains, Phase IV (KMG-IV): sequencing the most valuable type-strain genomes for metagenomic binning, comparative biology and taxonomic classification.</title>
        <authorList>
            <person name="Goeker M."/>
        </authorList>
    </citation>
    <scope>NUCLEOTIDE SEQUENCE [LARGE SCALE GENOMIC DNA]</scope>
    <source>
        <strain evidence="2 3">DSM 23494</strain>
    </source>
</reference>
<proteinExistence type="predicted"/>
<protein>
    <submittedName>
        <fullName evidence="2">Uncharacterized protein</fullName>
    </submittedName>
</protein>
<keyword evidence="1" id="KW-1133">Transmembrane helix</keyword>
<accession>A0ABU0AID7</accession>
<comment type="caution">
    <text evidence="2">The sequence shown here is derived from an EMBL/GenBank/DDBJ whole genome shotgun (WGS) entry which is preliminary data.</text>
</comment>
<name>A0ABU0AID7_9BACI</name>
<organism evidence="2 3">
    <name type="scientific">Cytobacillus purgationiresistens</name>
    <dbReference type="NCBI Taxonomy" id="863449"/>
    <lineage>
        <taxon>Bacteria</taxon>
        <taxon>Bacillati</taxon>
        <taxon>Bacillota</taxon>
        <taxon>Bacilli</taxon>
        <taxon>Bacillales</taxon>
        <taxon>Bacillaceae</taxon>
        <taxon>Cytobacillus</taxon>
    </lineage>
</organism>
<dbReference type="Proteomes" id="UP001238088">
    <property type="component" value="Unassembled WGS sequence"/>
</dbReference>
<evidence type="ECO:0000313" key="3">
    <source>
        <dbReference type="Proteomes" id="UP001238088"/>
    </source>
</evidence>
<keyword evidence="1" id="KW-0472">Membrane</keyword>
<feature type="transmembrane region" description="Helical" evidence="1">
    <location>
        <begin position="6"/>
        <end position="28"/>
    </location>
</feature>
<gene>
    <name evidence="2" type="ORF">J2S17_002346</name>
</gene>
<dbReference type="RefSeq" id="WP_307474917.1">
    <property type="nucleotide sequence ID" value="NZ_JAUSUB010000008.1"/>
</dbReference>
<evidence type="ECO:0000313" key="2">
    <source>
        <dbReference type="EMBL" id="MDQ0270471.1"/>
    </source>
</evidence>